<accession>A0A9R1UZ85</accession>
<evidence type="ECO:0000256" key="5">
    <source>
        <dbReference type="SAM" id="Phobius"/>
    </source>
</evidence>
<comment type="caution">
    <text evidence="7">The sequence shown here is derived from an EMBL/GenBank/DDBJ whole genome shotgun (WGS) entry which is preliminary data.</text>
</comment>
<keyword evidence="1" id="KW-0479">Metal-binding</keyword>
<dbReference type="OrthoDB" id="1112705at2759"/>
<proteinExistence type="predicted"/>
<evidence type="ECO:0000259" key="6">
    <source>
        <dbReference type="PROSITE" id="PS51999"/>
    </source>
</evidence>
<feature type="transmembrane region" description="Helical" evidence="5">
    <location>
        <begin position="82"/>
        <end position="105"/>
    </location>
</feature>
<dbReference type="PANTHER" id="PTHR33248">
    <property type="entry name" value="ZINC ION-BINDING PROTEIN"/>
    <property type="match status" value="1"/>
</dbReference>
<sequence length="107" mass="11877">MAASSSNSATSCRTKLVKCYCGDVCYVAVSKTPDNPGRKFWGCPNFKESSRCHFFKWVDECGNKSIRQEDELMGLMKIVAELMGLMKIVAGLLMFNAIILAIVVLKM</sequence>
<keyword evidence="3" id="KW-0862">Zinc</keyword>
<protein>
    <recommendedName>
        <fullName evidence="6">GRF-type domain-containing protein</fullName>
    </recommendedName>
</protein>
<dbReference type="PROSITE" id="PS51999">
    <property type="entry name" value="ZF_GRF"/>
    <property type="match status" value="1"/>
</dbReference>
<evidence type="ECO:0000256" key="2">
    <source>
        <dbReference type="ARBA" id="ARBA00022771"/>
    </source>
</evidence>
<dbReference type="Proteomes" id="UP000235145">
    <property type="component" value="Unassembled WGS sequence"/>
</dbReference>
<keyword evidence="2 4" id="KW-0863">Zinc-finger</keyword>
<dbReference type="Pfam" id="PF06839">
    <property type="entry name" value="Zn_ribbon_GRF"/>
    <property type="match status" value="1"/>
</dbReference>
<feature type="domain" description="GRF-type" evidence="6">
    <location>
        <begin position="19"/>
        <end position="61"/>
    </location>
</feature>
<dbReference type="InterPro" id="IPR010666">
    <property type="entry name" value="Znf_GRF"/>
</dbReference>
<dbReference type="EMBL" id="NBSK02000007">
    <property type="protein sequence ID" value="KAJ0196273.1"/>
    <property type="molecule type" value="Genomic_DNA"/>
</dbReference>
<keyword evidence="8" id="KW-1185">Reference proteome</keyword>
<name>A0A9R1UZ85_LACSA</name>
<keyword evidence="5" id="KW-0472">Membrane</keyword>
<organism evidence="7 8">
    <name type="scientific">Lactuca sativa</name>
    <name type="common">Garden lettuce</name>
    <dbReference type="NCBI Taxonomy" id="4236"/>
    <lineage>
        <taxon>Eukaryota</taxon>
        <taxon>Viridiplantae</taxon>
        <taxon>Streptophyta</taxon>
        <taxon>Embryophyta</taxon>
        <taxon>Tracheophyta</taxon>
        <taxon>Spermatophyta</taxon>
        <taxon>Magnoliopsida</taxon>
        <taxon>eudicotyledons</taxon>
        <taxon>Gunneridae</taxon>
        <taxon>Pentapetalae</taxon>
        <taxon>asterids</taxon>
        <taxon>campanulids</taxon>
        <taxon>Asterales</taxon>
        <taxon>Asteraceae</taxon>
        <taxon>Cichorioideae</taxon>
        <taxon>Cichorieae</taxon>
        <taxon>Lactucinae</taxon>
        <taxon>Lactuca</taxon>
    </lineage>
</organism>
<evidence type="ECO:0000256" key="3">
    <source>
        <dbReference type="ARBA" id="ARBA00022833"/>
    </source>
</evidence>
<gene>
    <name evidence="7" type="ORF">LSAT_V11C700363270</name>
</gene>
<keyword evidence="5" id="KW-1133">Transmembrane helix</keyword>
<dbReference type="AlphaFoldDB" id="A0A9R1UZ85"/>
<evidence type="ECO:0000313" key="8">
    <source>
        <dbReference type="Proteomes" id="UP000235145"/>
    </source>
</evidence>
<evidence type="ECO:0000256" key="1">
    <source>
        <dbReference type="ARBA" id="ARBA00022723"/>
    </source>
</evidence>
<reference evidence="7 8" key="1">
    <citation type="journal article" date="2017" name="Nat. Commun.">
        <title>Genome assembly with in vitro proximity ligation data and whole-genome triplication in lettuce.</title>
        <authorList>
            <person name="Reyes-Chin-Wo S."/>
            <person name="Wang Z."/>
            <person name="Yang X."/>
            <person name="Kozik A."/>
            <person name="Arikit S."/>
            <person name="Song C."/>
            <person name="Xia L."/>
            <person name="Froenicke L."/>
            <person name="Lavelle D.O."/>
            <person name="Truco M.J."/>
            <person name="Xia R."/>
            <person name="Zhu S."/>
            <person name="Xu C."/>
            <person name="Xu H."/>
            <person name="Xu X."/>
            <person name="Cox K."/>
            <person name="Korf I."/>
            <person name="Meyers B.C."/>
            <person name="Michelmore R.W."/>
        </authorList>
    </citation>
    <scope>NUCLEOTIDE SEQUENCE [LARGE SCALE GENOMIC DNA]</scope>
    <source>
        <strain evidence="8">cv. Salinas</strain>
        <tissue evidence="7">Seedlings</tissue>
    </source>
</reference>
<keyword evidence="5" id="KW-0812">Transmembrane</keyword>
<dbReference type="GO" id="GO:0008270">
    <property type="term" value="F:zinc ion binding"/>
    <property type="evidence" value="ECO:0007669"/>
    <property type="project" value="UniProtKB-KW"/>
</dbReference>
<evidence type="ECO:0000256" key="4">
    <source>
        <dbReference type="PROSITE-ProRule" id="PRU01343"/>
    </source>
</evidence>
<evidence type="ECO:0000313" key="7">
    <source>
        <dbReference type="EMBL" id="KAJ0196273.1"/>
    </source>
</evidence>